<gene>
    <name evidence="2" type="ORF">FM105_07370</name>
</gene>
<name>A0A1X6XEN0_9MICO</name>
<evidence type="ECO:0000313" key="2">
    <source>
        <dbReference type="EMBL" id="SLM97598.1"/>
    </source>
</evidence>
<proteinExistence type="predicted"/>
<keyword evidence="3" id="KW-1185">Reference proteome</keyword>
<dbReference type="PANTHER" id="PTHR21015:SF28">
    <property type="entry name" value="SLL1722 PROTEIN"/>
    <property type="match status" value="1"/>
</dbReference>
<organism evidence="2 3">
    <name type="scientific">Brevibacterium yomogidense</name>
    <dbReference type="NCBI Taxonomy" id="946573"/>
    <lineage>
        <taxon>Bacteria</taxon>
        <taxon>Bacillati</taxon>
        <taxon>Actinomycetota</taxon>
        <taxon>Actinomycetes</taxon>
        <taxon>Micrococcales</taxon>
        <taxon>Brevibacteriaceae</taxon>
        <taxon>Brevibacterium</taxon>
    </lineage>
</organism>
<dbReference type="AlphaFoldDB" id="A0A1X6XEN0"/>
<feature type="compositionally biased region" description="Low complexity" evidence="1">
    <location>
        <begin position="448"/>
        <end position="465"/>
    </location>
</feature>
<evidence type="ECO:0000256" key="1">
    <source>
        <dbReference type="SAM" id="MobiDB-lite"/>
    </source>
</evidence>
<dbReference type="EMBL" id="FWFF01000012">
    <property type="protein sequence ID" value="SLM97598.1"/>
    <property type="molecule type" value="Genomic_DNA"/>
</dbReference>
<dbReference type="PANTHER" id="PTHR21015">
    <property type="entry name" value="UDP-N-ACETYLGLUCOSAMINE--N-ACETYLMURAMYL-(PENTAPEPTIDE) PYROPHOSPHORYL-UNDECAPRENOL N-ACETYLGLUCOSAMINE TRANSFERASE 1"/>
    <property type="match status" value="1"/>
</dbReference>
<evidence type="ECO:0000313" key="3">
    <source>
        <dbReference type="Proteomes" id="UP000196581"/>
    </source>
</evidence>
<dbReference type="Proteomes" id="UP000196581">
    <property type="component" value="Unassembled WGS sequence"/>
</dbReference>
<protein>
    <submittedName>
        <fullName evidence="2">Mlr3248 protein</fullName>
    </submittedName>
</protein>
<accession>A0A1X6XEN0</accession>
<sequence length="479" mass="50078">MHDTTHADALGADALRVVLYSHDSVGLGHTRRNLAIAEALAAGMPKATGRPVSGLIISGASDAAQFPLPNGWDWLLVPGITKDSKGKGAGSSTEAVPTGTARRDHGHRAFSSYVPRKLDVAPQRVRGLRSSVITGALLTFRPHLVVVDRHPFGADGELDEPLTEFRAQKPEARIVLGLREVLDDPVTAMREWEHVGVDRVADLYDELWVYGDRSVHDTIATGEIPPQLVHKTRFTGLLAADRPARADVDLPQNPLVVTMVGGGGDGAALAGAAATAPLPDGVEHLLVTGPQMPAADRMAVHSAAVAAGSRTRVVTTVPDGLACIRTADALIGMGGYNTVTEALATDTPMLVCPRVEPRTEQLIRARGLGTQGSLDWCTPARLSPETIGEWIASAVADGGTVRDRQITARGALRLDGLARVVEFAAGLATGESTRVRSLSRAVTARLGSSRSAPALASTPAPATGSRAQGGDRMEAAHAG</sequence>
<dbReference type="Gene3D" id="3.40.50.2000">
    <property type="entry name" value="Glycogen Phosphorylase B"/>
    <property type="match status" value="1"/>
</dbReference>
<dbReference type="SUPFAM" id="SSF53756">
    <property type="entry name" value="UDP-Glycosyltransferase/glycogen phosphorylase"/>
    <property type="match status" value="1"/>
</dbReference>
<feature type="compositionally biased region" description="Basic and acidic residues" evidence="1">
    <location>
        <begin position="469"/>
        <end position="479"/>
    </location>
</feature>
<reference evidence="3" key="1">
    <citation type="submission" date="2017-02" db="EMBL/GenBank/DDBJ databases">
        <authorList>
            <person name="Dridi B."/>
        </authorList>
    </citation>
    <scope>NUCLEOTIDE SEQUENCE [LARGE SCALE GENOMIC DNA]</scope>
    <source>
        <strain evidence="3">B Co 03.10</strain>
    </source>
</reference>
<feature type="region of interest" description="Disordered" evidence="1">
    <location>
        <begin position="448"/>
        <end position="479"/>
    </location>
</feature>
<dbReference type="RefSeq" id="WP_087006782.1">
    <property type="nucleotide sequence ID" value="NZ_FWFF01000012.1"/>
</dbReference>
<feature type="region of interest" description="Disordered" evidence="1">
    <location>
        <begin position="84"/>
        <end position="107"/>
    </location>
</feature>
<dbReference type="GO" id="GO:0016757">
    <property type="term" value="F:glycosyltransferase activity"/>
    <property type="evidence" value="ECO:0007669"/>
    <property type="project" value="TreeGrafter"/>
</dbReference>